<dbReference type="InterPro" id="IPR000953">
    <property type="entry name" value="Chromo/chromo_shadow_dom"/>
</dbReference>
<dbReference type="AlphaFoldDB" id="F8PPB1"/>
<dbReference type="OrthoDB" id="2650643at2759"/>
<reference evidence="3" key="1">
    <citation type="journal article" date="2011" name="Science">
        <title>The plant cell wall-decomposing machinery underlies the functional diversity of forest fungi.</title>
        <authorList>
            <person name="Eastwood D.C."/>
            <person name="Floudas D."/>
            <person name="Binder M."/>
            <person name="Majcherczyk A."/>
            <person name="Schneider P."/>
            <person name="Aerts A."/>
            <person name="Asiegbu F.O."/>
            <person name="Baker S.E."/>
            <person name="Barry K."/>
            <person name="Bendiksby M."/>
            <person name="Blumentritt M."/>
            <person name="Coutinho P.M."/>
            <person name="Cullen D."/>
            <person name="de Vries R.P."/>
            <person name="Gathman A."/>
            <person name="Goodell B."/>
            <person name="Henrissat B."/>
            <person name="Ihrmark K."/>
            <person name="Kauserud H."/>
            <person name="Kohler A."/>
            <person name="LaButti K."/>
            <person name="Lapidus A."/>
            <person name="Lavin J.L."/>
            <person name="Lee Y.-H."/>
            <person name="Lindquist E."/>
            <person name="Lilly W."/>
            <person name="Lucas S."/>
            <person name="Morin E."/>
            <person name="Murat C."/>
            <person name="Oguiza J.A."/>
            <person name="Park J."/>
            <person name="Pisabarro A.G."/>
            <person name="Riley R."/>
            <person name="Rosling A."/>
            <person name="Salamov A."/>
            <person name="Schmidt O."/>
            <person name="Schmutz J."/>
            <person name="Skrede I."/>
            <person name="Stenlid J."/>
            <person name="Wiebenga A."/>
            <person name="Xie X."/>
            <person name="Kuees U."/>
            <person name="Hibbett D.S."/>
            <person name="Hoffmeister D."/>
            <person name="Hoegberg N."/>
            <person name="Martin F."/>
            <person name="Grigoriev I.V."/>
            <person name="Watkinson S.C."/>
        </authorList>
    </citation>
    <scope>NUCLEOTIDE SEQUENCE [LARGE SCALE GENOMIC DNA]</scope>
    <source>
        <strain evidence="3">strain S7.3</strain>
    </source>
</reference>
<dbReference type="Gene3D" id="2.40.50.40">
    <property type="match status" value="1"/>
</dbReference>
<dbReference type="GO" id="GO:0006338">
    <property type="term" value="P:chromatin remodeling"/>
    <property type="evidence" value="ECO:0007669"/>
    <property type="project" value="UniProtKB-ARBA"/>
</dbReference>
<name>F8PPB1_SERL3</name>
<dbReference type="InterPro" id="IPR023780">
    <property type="entry name" value="Chromo_domain"/>
</dbReference>
<sequence>KGAKLDYFVYWKGYSFTERTWEPDHHLKNSPSLISAFHHKHPAAPSIIAAAALQFCPYKNFTTTTEKPCLFDWVTNRFTDCGVKILGTRI</sequence>
<keyword evidence="3" id="KW-1185">Reference proteome</keyword>
<organism evidence="3">
    <name type="scientific">Serpula lacrymans var. lacrymans (strain S7.3)</name>
    <name type="common">Dry rot fungus</name>
    <dbReference type="NCBI Taxonomy" id="936435"/>
    <lineage>
        <taxon>Eukaryota</taxon>
        <taxon>Fungi</taxon>
        <taxon>Dikarya</taxon>
        <taxon>Basidiomycota</taxon>
        <taxon>Agaricomycotina</taxon>
        <taxon>Agaricomycetes</taxon>
        <taxon>Agaricomycetidae</taxon>
        <taxon>Boletales</taxon>
        <taxon>Coniophorineae</taxon>
        <taxon>Serpulaceae</taxon>
        <taxon>Serpula</taxon>
    </lineage>
</organism>
<feature type="non-terminal residue" evidence="2">
    <location>
        <position position="1"/>
    </location>
</feature>
<dbReference type="InParanoid" id="F8PPB1"/>
<dbReference type="SUPFAM" id="SSF54160">
    <property type="entry name" value="Chromo domain-like"/>
    <property type="match status" value="1"/>
</dbReference>
<feature type="domain" description="Chromo" evidence="1">
    <location>
        <begin position="1"/>
        <end position="49"/>
    </location>
</feature>
<evidence type="ECO:0000259" key="1">
    <source>
        <dbReference type="PROSITE" id="PS50013"/>
    </source>
</evidence>
<evidence type="ECO:0000313" key="3">
    <source>
        <dbReference type="Proteomes" id="UP000008063"/>
    </source>
</evidence>
<gene>
    <name evidence="2" type="ORF">SERLA73DRAFT_49294</name>
</gene>
<evidence type="ECO:0000313" key="2">
    <source>
        <dbReference type="EMBL" id="EGO01988.1"/>
    </source>
</evidence>
<dbReference type="HOGENOM" id="CLU_180223_0_0_1"/>
<dbReference type="Pfam" id="PF00385">
    <property type="entry name" value="Chromo"/>
    <property type="match status" value="1"/>
</dbReference>
<dbReference type="InterPro" id="IPR016197">
    <property type="entry name" value="Chromo-like_dom_sf"/>
</dbReference>
<dbReference type="CDD" id="cd00024">
    <property type="entry name" value="CD_CSD"/>
    <property type="match status" value="1"/>
</dbReference>
<dbReference type="PROSITE" id="PS50013">
    <property type="entry name" value="CHROMO_2"/>
    <property type="match status" value="1"/>
</dbReference>
<proteinExistence type="predicted"/>
<protein>
    <recommendedName>
        <fullName evidence="1">Chromo domain-containing protein</fullName>
    </recommendedName>
</protein>
<accession>F8PPB1</accession>
<dbReference type="Proteomes" id="UP000008063">
    <property type="component" value="Unassembled WGS sequence"/>
</dbReference>
<dbReference type="EMBL" id="GL945477">
    <property type="protein sequence ID" value="EGO01988.1"/>
    <property type="molecule type" value="Genomic_DNA"/>
</dbReference>